<name>A0A2A2K6A3_9BILA</name>
<sequence>MLQASLRRLALLGDFELRRGLGGVEAERRMALHRAGDVGDEVQRAPLRFDIEPAEIFADHPQHEHLHCAEHRHDEHRRRPALHRRAFEEAPQDVDEQQQRCRRQDHRGVAGEAQRRGGEARHRVEGEAHHLAERIVGLAGVALGAVIGERHLAEADPGNHAADEARLFGQRQQRIKRAAAHQAEVAGVQGDRRVGDAIEHAVEGGGGGFLEDRLAVALAAHRIDDVRLLRRHRRAHLGEQFGRVLQIGVDDEDLFARTQVEPRGQRELMAVVARQVDRDDAWVGRGQALHHRPAVVAAAVVDQDDLMIVAHCRPGRSGDARVQQLEARGLIVAGNDDGQRGTVHNAPSVTGPAPVIHTYRMDESRHLPSPRA</sequence>
<keyword evidence="3" id="KW-1185">Reference proteome</keyword>
<dbReference type="AlphaFoldDB" id="A0A2A2K6A3"/>
<organism evidence="2 3">
    <name type="scientific">Diploscapter pachys</name>
    <dbReference type="NCBI Taxonomy" id="2018661"/>
    <lineage>
        <taxon>Eukaryota</taxon>
        <taxon>Metazoa</taxon>
        <taxon>Ecdysozoa</taxon>
        <taxon>Nematoda</taxon>
        <taxon>Chromadorea</taxon>
        <taxon>Rhabditida</taxon>
        <taxon>Rhabditina</taxon>
        <taxon>Rhabditomorpha</taxon>
        <taxon>Rhabditoidea</taxon>
        <taxon>Rhabditidae</taxon>
        <taxon>Diploscapter</taxon>
    </lineage>
</organism>
<feature type="region of interest" description="Disordered" evidence="1">
    <location>
        <begin position="89"/>
        <end position="122"/>
    </location>
</feature>
<feature type="compositionally biased region" description="Basic and acidic residues" evidence="1">
    <location>
        <begin position="106"/>
        <end position="122"/>
    </location>
</feature>
<comment type="caution">
    <text evidence="2">The sequence shown here is derived from an EMBL/GenBank/DDBJ whole genome shotgun (WGS) entry which is preliminary data.</text>
</comment>
<evidence type="ECO:0000313" key="2">
    <source>
        <dbReference type="EMBL" id="PAV69412.1"/>
    </source>
</evidence>
<reference evidence="2 3" key="1">
    <citation type="journal article" date="2017" name="Curr. Biol.">
        <title>Genome architecture and evolution of a unichromosomal asexual nematode.</title>
        <authorList>
            <person name="Fradin H."/>
            <person name="Zegar C."/>
            <person name="Gutwein M."/>
            <person name="Lucas J."/>
            <person name="Kovtun M."/>
            <person name="Corcoran D."/>
            <person name="Baugh L.R."/>
            <person name="Kiontke K."/>
            <person name="Gunsalus K."/>
            <person name="Fitch D.H."/>
            <person name="Piano F."/>
        </authorList>
    </citation>
    <scope>NUCLEOTIDE SEQUENCE [LARGE SCALE GENOMIC DNA]</scope>
    <source>
        <strain evidence="2">PF1309</strain>
    </source>
</reference>
<evidence type="ECO:0000313" key="3">
    <source>
        <dbReference type="Proteomes" id="UP000218231"/>
    </source>
</evidence>
<dbReference type="EMBL" id="LIAE01009516">
    <property type="protein sequence ID" value="PAV69412.1"/>
    <property type="molecule type" value="Genomic_DNA"/>
</dbReference>
<accession>A0A2A2K6A3</accession>
<dbReference type="Proteomes" id="UP000218231">
    <property type="component" value="Unassembled WGS sequence"/>
</dbReference>
<proteinExistence type="predicted"/>
<gene>
    <name evidence="2" type="ORF">WR25_08485</name>
</gene>
<evidence type="ECO:0000256" key="1">
    <source>
        <dbReference type="SAM" id="MobiDB-lite"/>
    </source>
</evidence>
<protein>
    <submittedName>
        <fullName evidence="2">Uncharacterized protein</fullName>
    </submittedName>
</protein>